<dbReference type="RefSeq" id="WP_248835578.1">
    <property type="nucleotide sequence ID" value="NZ_JAJEQE010000032.1"/>
</dbReference>
<keyword evidence="2" id="KW-0963">Cytoplasm</keyword>
<keyword evidence="4" id="KW-1185">Reference proteome</keyword>
<comment type="subcellular location">
    <subcellularLocation>
        <location evidence="2">Cytoplasm</location>
    </subcellularLocation>
</comment>
<accession>A0ABS8EX21</accession>
<keyword evidence="2" id="KW-0436">Ligase</keyword>
<comment type="caution">
    <text evidence="2">Lacks conserved residue(s) required for the propagation of feature annotation.</text>
</comment>
<evidence type="ECO:0000313" key="3">
    <source>
        <dbReference type="EMBL" id="MCC2149533.1"/>
    </source>
</evidence>
<dbReference type="PANTHER" id="PTHR37825:SF1">
    <property type="entry name" value="TRNA(MET) CYTIDINE ACETATE LIGASE"/>
    <property type="match status" value="1"/>
</dbReference>
<feature type="binding site" evidence="2">
    <location>
        <position position="193"/>
    </location>
    <ligand>
        <name>ATP</name>
        <dbReference type="ChEBI" id="CHEBI:30616"/>
    </ligand>
</feature>
<dbReference type="InterPro" id="IPR008513">
    <property type="entry name" value="tRNA(Met)_cyd_acetate_ligase"/>
</dbReference>
<dbReference type="EC" id="6.3.4.-" evidence="2"/>
<keyword evidence="2" id="KW-0547">Nucleotide-binding</keyword>
<dbReference type="PANTHER" id="PTHR37825">
    <property type="entry name" value="TRNA(MET) CYTIDINE ACETATE LIGASE"/>
    <property type="match status" value="1"/>
</dbReference>
<evidence type="ECO:0000256" key="1">
    <source>
        <dbReference type="ARBA" id="ARBA00022694"/>
    </source>
</evidence>
<dbReference type="Pfam" id="PF05636">
    <property type="entry name" value="HIGH_NTase1"/>
    <property type="match status" value="1"/>
</dbReference>
<protein>
    <recommendedName>
        <fullName evidence="2">tRNA(Met) cytidine acetate ligase</fullName>
        <ecNumber evidence="2">6.3.4.-</ecNumber>
    </recommendedName>
</protein>
<dbReference type="Gene3D" id="3.40.50.620">
    <property type="entry name" value="HUPs"/>
    <property type="match status" value="1"/>
</dbReference>
<keyword evidence="2" id="KW-0067">ATP-binding</keyword>
<evidence type="ECO:0000256" key="2">
    <source>
        <dbReference type="HAMAP-Rule" id="MF_01539"/>
    </source>
</evidence>
<keyword evidence="2" id="KW-0694">RNA-binding</keyword>
<organism evidence="3 4">
    <name type="scientific">Hominisplanchenecus faecis</name>
    <dbReference type="NCBI Taxonomy" id="2885351"/>
    <lineage>
        <taxon>Bacteria</taxon>
        <taxon>Bacillati</taxon>
        <taxon>Bacillota</taxon>
        <taxon>Clostridia</taxon>
        <taxon>Lachnospirales</taxon>
        <taxon>Lachnospiraceae</taxon>
        <taxon>Hominisplanchenecus</taxon>
    </lineage>
</organism>
<feature type="binding site" evidence="2">
    <location>
        <position position="218"/>
    </location>
    <ligand>
        <name>ATP</name>
        <dbReference type="ChEBI" id="CHEBI:30616"/>
    </ligand>
</feature>
<keyword evidence="1 2" id="KW-0819">tRNA processing</keyword>
<dbReference type="SUPFAM" id="SSF52374">
    <property type="entry name" value="Nucleotidylyl transferase"/>
    <property type="match status" value="1"/>
</dbReference>
<comment type="catalytic activity">
    <reaction evidence="2">
        <text>cytidine(34) in elongator tRNA(Met) + acetate + ATP = N(4)-acetylcytidine(34) in elongator tRNA(Met) + AMP + diphosphate</text>
        <dbReference type="Rhea" id="RHEA:58144"/>
        <dbReference type="Rhea" id="RHEA-COMP:10693"/>
        <dbReference type="Rhea" id="RHEA-COMP:10694"/>
        <dbReference type="ChEBI" id="CHEBI:30089"/>
        <dbReference type="ChEBI" id="CHEBI:30616"/>
        <dbReference type="ChEBI" id="CHEBI:33019"/>
        <dbReference type="ChEBI" id="CHEBI:74900"/>
        <dbReference type="ChEBI" id="CHEBI:82748"/>
        <dbReference type="ChEBI" id="CHEBI:456215"/>
    </reaction>
</comment>
<feature type="binding site" evidence="2">
    <location>
        <begin position="7"/>
        <end position="20"/>
    </location>
    <ligand>
        <name>ATP</name>
        <dbReference type="ChEBI" id="CHEBI:30616"/>
    </ligand>
</feature>
<feature type="binding site" evidence="2">
    <location>
        <position position="102"/>
    </location>
    <ligand>
        <name>ATP</name>
        <dbReference type="ChEBI" id="CHEBI:30616"/>
    </ligand>
</feature>
<dbReference type="EMBL" id="JAJEQE010000032">
    <property type="protein sequence ID" value="MCC2149533.1"/>
    <property type="molecule type" value="Genomic_DNA"/>
</dbReference>
<gene>
    <name evidence="2" type="primary">tmcAL</name>
    <name evidence="3" type="ORF">LKD42_09740</name>
</gene>
<comment type="function">
    <text evidence="2">Catalyzes the formation of N(4)-acetylcytidine (ac(4)C) at the wobble position of elongator tRNA(Met), using acetate and ATP as substrates. First activates an acetate ion to form acetyladenylate (Ac-AMP) and then transfers the acetyl group to tRNA to form ac(4)C34.</text>
</comment>
<name>A0ABS8EX21_9FIRM</name>
<keyword evidence="2" id="KW-0820">tRNA-binding</keyword>
<reference evidence="3 4" key="1">
    <citation type="submission" date="2021-10" db="EMBL/GenBank/DDBJ databases">
        <title>Anaerobic single-cell dispensing facilitates the cultivation of human gut bacteria.</title>
        <authorList>
            <person name="Afrizal A."/>
        </authorList>
    </citation>
    <scope>NUCLEOTIDE SEQUENCE [LARGE SCALE GENOMIC DNA]</scope>
    <source>
        <strain evidence="3 4">CLA-AA-H246</strain>
    </source>
</reference>
<evidence type="ECO:0000313" key="4">
    <source>
        <dbReference type="Proteomes" id="UP001299235"/>
    </source>
</evidence>
<proteinExistence type="inferred from homology"/>
<comment type="similarity">
    <text evidence="2">Belongs to the TmcAL family.</text>
</comment>
<sequence>MKTISIIAEYNPFHNGHAWQIAEAKRRTSADFALIVMSGDFVQRGEPAVLDKFSRTRMALLGGADLVLELPVRYAAGSAEYFARGACSLLASLNVTDTLCFGCETEDPAAFSALSSLLADEPEAFRRYLRSYLAAGNSYPKARLLALESCFFPDSYQSSPGYDSHFASDADPLSPPGNPFSFKTATELLSFPNNTLGLEYLIACRRLKASFDFLPVKRQGASYHSSLPQGNFASATAIRKNPALACGYMPNVCRELYEHAVSGQMLHSIDDYSDLLHYALLMQKDYTAFLDVNADLSDRIRKLLPQYKSFSSFVSLLKTKQVTEARIRRSLLHILLGIRKKERPEDRFAGLSYARVLGFRQSALPLFREIKKRSSIPLLTKAADAKKLLLASELDEFLLNVRASDLYHITDPGGGYNEYRTQIIRI</sequence>
<dbReference type="HAMAP" id="MF_01539">
    <property type="entry name" value="TmcAL"/>
    <property type="match status" value="1"/>
</dbReference>
<dbReference type="InterPro" id="IPR014729">
    <property type="entry name" value="Rossmann-like_a/b/a_fold"/>
</dbReference>
<dbReference type="Proteomes" id="UP001299235">
    <property type="component" value="Unassembled WGS sequence"/>
</dbReference>
<comment type="caution">
    <text evidence="3">The sequence shown here is derived from an EMBL/GenBank/DDBJ whole genome shotgun (WGS) entry which is preliminary data.</text>
</comment>